<name>A0A2U1NIW5_ARTAN</name>
<reference evidence="3 4" key="1">
    <citation type="journal article" date="2018" name="Mol. Plant">
        <title>The genome of Artemisia annua provides insight into the evolution of Asteraceae family and artemisinin biosynthesis.</title>
        <authorList>
            <person name="Shen Q."/>
            <person name="Zhang L."/>
            <person name="Liao Z."/>
            <person name="Wang S."/>
            <person name="Yan T."/>
            <person name="Shi P."/>
            <person name="Liu M."/>
            <person name="Fu X."/>
            <person name="Pan Q."/>
            <person name="Wang Y."/>
            <person name="Lv Z."/>
            <person name="Lu X."/>
            <person name="Zhang F."/>
            <person name="Jiang W."/>
            <person name="Ma Y."/>
            <person name="Chen M."/>
            <person name="Hao X."/>
            <person name="Li L."/>
            <person name="Tang Y."/>
            <person name="Lv G."/>
            <person name="Zhou Y."/>
            <person name="Sun X."/>
            <person name="Brodelius P.E."/>
            <person name="Rose J.K.C."/>
            <person name="Tang K."/>
        </authorList>
    </citation>
    <scope>NUCLEOTIDE SEQUENCE [LARGE SCALE GENOMIC DNA]</scope>
    <source>
        <strain evidence="4">cv. Huhao1</strain>
        <tissue evidence="3">Leaf</tissue>
    </source>
</reference>
<keyword evidence="1" id="KW-0472">Membrane</keyword>
<protein>
    <submittedName>
        <fullName evidence="3">Nodulin-like, Major facilitator superfamily domain protein</fullName>
    </submittedName>
</protein>
<evidence type="ECO:0000313" key="3">
    <source>
        <dbReference type="EMBL" id="PWA73406.1"/>
    </source>
</evidence>
<feature type="transmembrane region" description="Helical" evidence="1">
    <location>
        <begin position="41"/>
        <end position="61"/>
    </location>
</feature>
<keyword evidence="4" id="KW-1185">Reference proteome</keyword>
<organism evidence="3 4">
    <name type="scientific">Artemisia annua</name>
    <name type="common">Sweet wormwood</name>
    <dbReference type="NCBI Taxonomy" id="35608"/>
    <lineage>
        <taxon>Eukaryota</taxon>
        <taxon>Viridiplantae</taxon>
        <taxon>Streptophyta</taxon>
        <taxon>Embryophyta</taxon>
        <taxon>Tracheophyta</taxon>
        <taxon>Spermatophyta</taxon>
        <taxon>Magnoliopsida</taxon>
        <taxon>eudicotyledons</taxon>
        <taxon>Gunneridae</taxon>
        <taxon>Pentapetalae</taxon>
        <taxon>asterids</taxon>
        <taxon>campanulids</taxon>
        <taxon>Asterales</taxon>
        <taxon>Asteraceae</taxon>
        <taxon>Asteroideae</taxon>
        <taxon>Anthemideae</taxon>
        <taxon>Artemisiinae</taxon>
        <taxon>Artemisia</taxon>
    </lineage>
</organism>
<sequence>MGSDIGKMFGWCSGVVLLYFPTWVVLSMAAFLGLFGYGLQWLIMQGQFSLPYFMVGFSLLLI</sequence>
<dbReference type="AlphaFoldDB" id="A0A2U1NIW5"/>
<accession>A0A2U1NIW5</accession>
<dbReference type="EMBL" id="PKPP01002743">
    <property type="protein sequence ID" value="PWA73406.1"/>
    <property type="molecule type" value="Genomic_DNA"/>
</dbReference>
<feature type="transmembrane region" description="Helical" evidence="1">
    <location>
        <begin position="12"/>
        <end position="35"/>
    </location>
</feature>
<evidence type="ECO:0000313" key="4">
    <source>
        <dbReference type="Proteomes" id="UP000245207"/>
    </source>
</evidence>
<dbReference type="Proteomes" id="UP000245207">
    <property type="component" value="Unassembled WGS sequence"/>
</dbReference>
<dbReference type="InterPro" id="IPR010658">
    <property type="entry name" value="Nodulin-like"/>
</dbReference>
<comment type="caution">
    <text evidence="3">The sequence shown here is derived from an EMBL/GenBank/DDBJ whole genome shotgun (WGS) entry which is preliminary data.</text>
</comment>
<dbReference type="STRING" id="35608.A0A2U1NIW5"/>
<evidence type="ECO:0000256" key="1">
    <source>
        <dbReference type="SAM" id="Phobius"/>
    </source>
</evidence>
<keyword evidence="1" id="KW-0812">Transmembrane</keyword>
<feature type="domain" description="Nodulin-like" evidence="2">
    <location>
        <begin position="3"/>
        <end position="59"/>
    </location>
</feature>
<dbReference type="Pfam" id="PF06813">
    <property type="entry name" value="Nodulin-like"/>
    <property type="match status" value="1"/>
</dbReference>
<keyword evidence="1" id="KW-1133">Transmembrane helix</keyword>
<gene>
    <name evidence="3" type="ORF">CTI12_AA203410</name>
</gene>
<proteinExistence type="predicted"/>
<evidence type="ECO:0000259" key="2">
    <source>
        <dbReference type="Pfam" id="PF06813"/>
    </source>
</evidence>
<dbReference type="OrthoDB" id="410267at2759"/>